<feature type="compositionally biased region" description="Basic and acidic residues" evidence="2">
    <location>
        <begin position="143"/>
        <end position="164"/>
    </location>
</feature>
<sequence length="170" mass="19358">MEGDPVNITCCWTEMFERLGVKWLKNQTEIKNETIILATNTSQGSLQKEARNCSTLTFTNITRNDSDIYFCKVSVEIPSLIEAKGNGTVITVLDRGNKTDEEDDMNDNTADSSYVLIFVLRCLPILSLVLTLLYFNYRLTKSHQDKTASPGRKEEDQSEEKRDEMETEAE</sequence>
<dbReference type="GO" id="GO:0019815">
    <property type="term" value="C:B cell receptor complex"/>
    <property type="evidence" value="ECO:0007669"/>
    <property type="project" value="TreeGrafter"/>
</dbReference>
<proteinExistence type="predicted"/>
<dbReference type="GO" id="GO:0050853">
    <property type="term" value="P:B cell receptor signaling pathway"/>
    <property type="evidence" value="ECO:0007669"/>
    <property type="project" value="TreeGrafter"/>
</dbReference>
<dbReference type="Pfam" id="PF07686">
    <property type="entry name" value="V-set"/>
    <property type="match status" value="1"/>
</dbReference>
<dbReference type="InterPro" id="IPR013106">
    <property type="entry name" value="Ig_V-set"/>
</dbReference>
<dbReference type="PANTHER" id="PTHR14334">
    <property type="entry name" value="B-CELL ANTIGEN RECEPTOR COMPLEX-ASSOCIATED PROTEIN"/>
    <property type="match status" value="1"/>
</dbReference>
<dbReference type="GO" id="GO:0009897">
    <property type="term" value="C:external side of plasma membrane"/>
    <property type="evidence" value="ECO:0007669"/>
    <property type="project" value="TreeGrafter"/>
</dbReference>
<keyword evidence="3" id="KW-0812">Transmembrane</keyword>
<name>A0AAV1P1W6_SCOSC</name>
<evidence type="ECO:0000313" key="6">
    <source>
        <dbReference type="Proteomes" id="UP001314229"/>
    </source>
</evidence>
<reference evidence="5 6" key="1">
    <citation type="submission" date="2024-01" db="EMBL/GenBank/DDBJ databases">
        <authorList>
            <person name="Alioto T."/>
            <person name="Alioto T."/>
            <person name="Gomez Garrido J."/>
        </authorList>
    </citation>
    <scope>NUCLEOTIDE SEQUENCE [LARGE SCALE GENOMIC DNA]</scope>
</reference>
<comment type="caution">
    <text evidence="5">The sequence shown here is derived from an EMBL/GenBank/DDBJ whole genome shotgun (WGS) entry which is preliminary data.</text>
</comment>
<feature type="region of interest" description="Disordered" evidence="2">
    <location>
        <begin position="143"/>
        <end position="170"/>
    </location>
</feature>
<dbReference type="AlphaFoldDB" id="A0AAV1P1W6"/>
<keyword evidence="1" id="KW-0393">Immunoglobulin domain</keyword>
<evidence type="ECO:0000313" key="5">
    <source>
        <dbReference type="EMBL" id="CAK6965283.1"/>
    </source>
</evidence>
<evidence type="ECO:0000256" key="2">
    <source>
        <dbReference type="SAM" id="MobiDB-lite"/>
    </source>
</evidence>
<dbReference type="Proteomes" id="UP001314229">
    <property type="component" value="Unassembled WGS sequence"/>
</dbReference>
<dbReference type="InterPro" id="IPR013783">
    <property type="entry name" value="Ig-like_fold"/>
</dbReference>
<dbReference type="PROSITE" id="PS50835">
    <property type="entry name" value="IG_LIKE"/>
    <property type="match status" value="1"/>
</dbReference>
<evidence type="ECO:0000256" key="1">
    <source>
        <dbReference type="ARBA" id="ARBA00023319"/>
    </source>
</evidence>
<keyword evidence="3" id="KW-0472">Membrane</keyword>
<dbReference type="SUPFAM" id="SSF48726">
    <property type="entry name" value="Immunoglobulin"/>
    <property type="match status" value="1"/>
</dbReference>
<dbReference type="PANTHER" id="PTHR14334:SF1">
    <property type="entry name" value="B-CELL ANTIGEN RECEPTOR COMPLEX-ASSOCIATED PROTEIN ALPHA CHAIN"/>
    <property type="match status" value="1"/>
</dbReference>
<dbReference type="Gene3D" id="2.60.40.10">
    <property type="entry name" value="Immunoglobulins"/>
    <property type="match status" value="1"/>
</dbReference>
<dbReference type="InterPro" id="IPR036179">
    <property type="entry name" value="Ig-like_dom_sf"/>
</dbReference>
<feature type="domain" description="Ig-like" evidence="4">
    <location>
        <begin position="1"/>
        <end position="74"/>
    </location>
</feature>
<feature type="transmembrane region" description="Helical" evidence="3">
    <location>
        <begin position="114"/>
        <end position="137"/>
    </location>
</feature>
<evidence type="ECO:0000259" key="4">
    <source>
        <dbReference type="PROSITE" id="PS50835"/>
    </source>
</evidence>
<evidence type="ECO:0000256" key="3">
    <source>
        <dbReference type="SAM" id="Phobius"/>
    </source>
</evidence>
<dbReference type="InterPro" id="IPR007110">
    <property type="entry name" value="Ig-like_dom"/>
</dbReference>
<accession>A0AAV1P1W6</accession>
<dbReference type="EMBL" id="CAWUFR010000081">
    <property type="protein sequence ID" value="CAK6965283.1"/>
    <property type="molecule type" value="Genomic_DNA"/>
</dbReference>
<organism evidence="5 6">
    <name type="scientific">Scomber scombrus</name>
    <name type="common">Atlantic mackerel</name>
    <name type="synonym">Scomber vernalis</name>
    <dbReference type="NCBI Taxonomy" id="13677"/>
    <lineage>
        <taxon>Eukaryota</taxon>
        <taxon>Metazoa</taxon>
        <taxon>Chordata</taxon>
        <taxon>Craniata</taxon>
        <taxon>Vertebrata</taxon>
        <taxon>Euteleostomi</taxon>
        <taxon>Actinopterygii</taxon>
        <taxon>Neopterygii</taxon>
        <taxon>Teleostei</taxon>
        <taxon>Neoteleostei</taxon>
        <taxon>Acanthomorphata</taxon>
        <taxon>Pelagiaria</taxon>
        <taxon>Scombriformes</taxon>
        <taxon>Scombridae</taxon>
        <taxon>Scomber</taxon>
    </lineage>
</organism>
<gene>
    <name evidence="5" type="ORF">FSCOSCO3_A001625</name>
</gene>
<dbReference type="GO" id="GO:0030183">
    <property type="term" value="P:B cell differentiation"/>
    <property type="evidence" value="ECO:0007669"/>
    <property type="project" value="TreeGrafter"/>
</dbReference>
<keyword evidence="6" id="KW-1185">Reference proteome</keyword>
<keyword evidence="3" id="KW-1133">Transmembrane helix</keyword>
<protein>
    <submittedName>
        <fullName evidence="5">Uncharacterized protein LOC116385801</fullName>
    </submittedName>
</protein>